<evidence type="ECO:0000313" key="4">
    <source>
        <dbReference type="Proteomes" id="UP000007374"/>
    </source>
</evidence>
<dbReference type="PROSITE" id="PS01124">
    <property type="entry name" value="HTH_ARAC_FAMILY_2"/>
    <property type="match status" value="1"/>
</dbReference>
<dbReference type="RefSeq" id="WP_009452344.1">
    <property type="nucleotide sequence ID" value="NZ_AMSI01000017.1"/>
</dbReference>
<dbReference type="GO" id="GO:0005829">
    <property type="term" value="C:cytosol"/>
    <property type="evidence" value="ECO:0007669"/>
    <property type="project" value="TreeGrafter"/>
</dbReference>
<dbReference type="PATRIC" id="fig|1231190.3.peg.4261"/>
<protein>
    <submittedName>
        <fullName evidence="3">Transcriptional regulator protein, AraC family</fullName>
    </submittedName>
</protein>
<feature type="domain" description="HTH araC/xylS-type" evidence="2">
    <location>
        <begin position="173"/>
        <end position="261"/>
    </location>
</feature>
<name>K2NS10_9HYPH</name>
<dbReference type="Pfam" id="PF12833">
    <property type="entry name" value="HTH_18"/>
    <property type="match status" value="1"/>
</dbReference>
<sequence>MTIDKTAGEVTVFTISQATAATFADLYIDQTFLCFVRSGTKRVLCPINGELIAGEGDLLVFPSGSFVTLENRPLRNAAYRAEGVCFAHDLIASVFTGPAHLERGAVSAERMTGIRVIPAELRSSERMLAQIRETIACADIPAPIRRHRLLEPLIWLRHLGVELDPPQDNRPVSRVRRLLETDLTHPWRISEVARHFGMSEATMRRWLAESGHAFSKILQNARLERGLVLLQTTDVPISRIALECGFSTHRISAIHSGNGFR</sequence>
<dbReference type="EMBL" id="AMSI01000017">
    <property type="protein sequence ID" value="EKF40564.1"/>
    <property type="molecule type" value="Genomic_DNA"/>
</dbReference>
<dbReference type="AlphaFoldDB" id="K2NS10"/>
<keyword evidence="4" id="KW-1185">Reference proteome</keyword>
<dbReference type="PANTHER" id="PTHR47894">
    <property type="entry name" value="HTH-TYPE TRANSCRIPTIONAL REGULATOR GADX"/>
    <property type="match status" value="1"/>
</dbReference>
<evidence type="ECO:0000256" key="1">
    <source>
        <dbReference type="ARBA" id="ARBA00023125"/>
    </source>
</evidence>
<dbReference type="GO" id="GO:0000976">
    <property type="term" value="F:transcription cis-regulatory region binding"/>
    <property type="evidence" value="ECO:0007669"/>
    <property type="project" value="TreeGrafter"/>
</dbReference>
<dbReference type="eggNOG" id="COG2207">
    <property type="taxonomic scope" value="Bacteria"/>
</dbReference>
<dbReference type="Gene3D" id="1.10.10.60">
    <property type="entry name" value="Homeodomain-like"/>
    <property type="match status" value="1"/>
</dbReference>
<dbReference type="InterPro" id="IPR018060">
    <property type="entry name" value="HTH_AraC"/>
</dbReference>
<dbReference type="STRING" id="721133.SAMN05216176_104271"/>
<dbReference type="SMART" id="SM00342">
    <property type="entry name" value="HTH_ARAC"/>
    <property type="match status" value="1"/>
</dbReference>
<gene>
    <name evidence="3" type="ORF">NA8A_20607</name>
</gene>
<dbReference type="GO" id="GO:0003700">
    <property type="term" value="F:DNA-binding transcription factor activity"/>
    <property type="evidence" value="ECO:0007669"/>
    <property type="project" value="InterPro"/>
</dbReference>
<reference evidence="3 4" key="1">
    <citation type="journal article" date="2012" name="J. Bacteriol.">
        <title>Genome Sequence of Nitratireductor indicus Type Strain C115.</title>
        <authorList>
            <person name="Lai Q."/>
            <person name="Li G."/>
            <person name="Yu Z."/>
            <person name="Shao Z."/>
        </authorList>
    </citation>
    <scope>NUCLEOTIDE SEQUENCE [LARGE SCALE GENOMIC DNA]</scope>
    <source>
        <strain evidence="3 4">C115</strain>
    </source>
</reference>
<organism evidence="3 4">
    <name type="scientific">Nitratireductor indicus C115</name>
    <dbReference type="NCBI Taxonomy" id="1231190"/>
    <lineage>
        <taxon>Bacteria</taxon>
        <taxon>Pseudomonadati</taxon>
        <taxon>Pseudomonadota</taxon>
        <taxon>Alphaproteobacteria</taxon>
        <taxon>Hyphomicrobiales</taxon>
        <taxon>Phyllobacteriaceae</taxon>
        <taxon>Nitratireductor</taxon>
    </lineage>
</organism>
<proteinExistence type="predicted"/>
<comment type="caution">
    <text evidence="3">The sequence shown here is derived from an EMBL/GenBank/DDBJ whole genome shotgun (WGS) entry which is preliminary data.</text>
</comment>
<dbReference type="Proteomes" id="UP000007374">
    <property type="component" value="Unassembled WGS sequence"/>
</dbReference>
<accession>K2NS10</accession>
<dbReference type="PANTHER" id="PTHR47894:SF4">
    <property type="entry name" value="HTH-TYPE TRANSCRIPTIONAL REGULATOR GADX"/>
    <property type="match status" value="1"/>
</dbReference>
<evidence type="ECO:0000313" key="3">
    <source>
        <dbReference type="EMBL" id="EKF40564.1"/>
    </source>
</evidence>
<keyword evidence="1" id="KW-0238">DNA-binding</keyword>
<evidence type="ECO:0000259" key="2">
    <source>
        <dbReference type="PROSITE" id="PS01124"/>
    </source>
</evidence>